<evidence type="ECO:0000256" key="13">
    <source>
        <dbReference type="ARBA" id="ARBA00048243"/>
    </source>
</evidence>
<keyword evidence="5" id="KW-0328">Glycosyltransferase</keyword>
<dbReference type="GeneID" id="136085979"/>
<keyword evidence="6" id="KW-0808">Transferase</keyword>
<evidence type="ECO:0000256" key="6">
    <source>
        <dbReference type="ARBA" id="ARBA00022679"/>
    </source>
</evidence>
<evidence type="ECO:0000256" key="11">
    <source>
        <dbReference type="ARBA" id="ARBA00023136"/>
    </source>
</evidence>
<dbReference type="InterPro" id="IPR026116">
    <property type="entry name" value="GT18_cat"/>
</dbReference>
<feature type="chain" id="PRO_5046214206" description="alpha-1,6-mannosyl-glycoprotein 6-beta-N-acetylglucosaminyltransferase" evidence="14">
    <location>
        <begin position="16"/>
        <end position="130"/>
    </location>
</feature>
<keyword evidence="12" id="KW-0325">Glycoprotein</keyword>
<keyword evidence="14" id="KW-0732">Signal</keyword>
<accession>A0ABM4CQK7</accession>
<evidence type="ECO:0000259" key="15">
    <source>
        <dbReference type="Pfam" id="PF15024"/>
    </source>
</evidence>
<feature type="signal peptide" evidence="14">
    <location>
        <begin position="1"/>
        <end position="15"/>
    </location>
</feature>
<comment type="similarity">
    <text evidence="3">Belongs to the glycosyltransferase 18 family.</text>
</comment>
<evidence type="ECO:0000313" key="17">
    <source>
        <dbReference type="RefSeq" id="XP_065664135.1"/>
    </source>
</evidence>
<reference evidence="17" key="1">
    <citation type="submission" date="2025-08" db="UniProtKB">
        <authorList>
            <consortium name="RefSeq"/>
        </authorList>
    </citation>
    <scope>IDENTIFICATION</scope>
</reference>
<dbReference type="PANTHER" id="PTHR15075">
    <property type="entry name" value="ALPHA-MANNOSIDE BETA-1,6-N-ACETYLGLUCOSAMINYLTRANSFERASE"/>
    <property type="match status" value="1"/>
</dbReference>
<dbReference type="Pfam" id="PF15024">
    <property type="entry name" value="Glyco_transf_18"/>
    <property type="match status" value="1"/>
</dbReference>
<dbReference type="RefSeq" id="XP_065664135.1">
    <property type="nucleotide sequence ID" value="XM_065808063.1"/>
</dbReference>
<keyword evidence="9" id="KW-1133">Transmembrane helix</keyword>
<evidence type="ECO:0000256" key="7">
    <source>
        <dbReference type="ARBA" id="ARBA00022692"/>
    </source>
</evidence>
<comment type="pathway">
    <text evidence="2">Protein modification; protein glycosylation.</text>
</comment>
<evidence type="ECO:0000256" key="9">
    <source>
        <dbReference type="ARBA" id="ARBA00022989"/>
    </source>
</evidence>
<comment type="catalytic activity">
    <reaction evidence="13">
        <text>N(4)-{beta-D-GlcNAc-(1-&gt;2)-[beta-D-GlcNAc-(1-&gt;4)]-alpha-D-Man-(1-&gt;3)-[beta-D-GlcNAc-(1-&gt;2)-alpha-D-Man-(1-&gt;6)]-beta-D-Man-(1-&gt;4)-beta-D-GlcNAc-(1-&gt;4)-beta-D-GlcNAc}-L-asparaginyl-[protein] + UDP-N-acetyl-alpha-D-glucosamine = N(4)-{beta-D-GlcNAc-(1-&gt;2)-[beta-D-GlcNAc-(1-&gt;4)]-alpha-D-Man-(1-&gt;3)-[beta-D-GlcNAc-(1-&gt;2)-[beta-D-GlcNAc-(1-&gt;6)]-alpha-D-Man-(1-&gt;6)]-beta-D-Man-(1-&gt;4)-beta-D-GlcNAc-(1-&gt;4)-beta-D-GlcNAc}-L-asparaginyl-[protein] + UDP + H(+)</text>
        <dbReference type="Rhea" id="RHEA:16921"/>
        <dbReference type="Rhea" id="RHEA-COMP:14374"/>
        <dbReference type="Rhea" id="RHEA-COMP:14377"/>
        <dbReference type="ChEBI" id="CHEBI:15378"/>
        <dbReference type="ChEBI" id="CHEBI:57705"/>
        <dbReference type="ChEBI" id="CHEBI:58223"/>
        <dbReference type="ChEBI" id="CHEBI:139507"/>
        <dbReference type="ChEBI" id="CHEBI:139510"/>
        <dbReference type="EC" id="2.4.1.155"/>
    </reaction>
</comment>
<dbReference type="PANTHER" id="PTHR15075:SF2">
    <property type="entry name" value="ALPHA-1,6-MANNOSYLGLYCOPROTEIN 6-BETA-N-ACETYLGLUCOSAMINYLTRANSFERASE"/>
    <property type="match status" value="1"/>
</dbReference>
<evidence type="ECO:0000256" key="5">
    <source>
        <dbReference type="ARBA" id="ARBA00022676"/>
    </source>
</evidence>
<evidence type="ECO:0000256" key="3">
    <source>
        <dbReference type="ARBA" id="ARBA00007477"/>
    </source>
</evidence>
<keyword evidence="7" id="KW-0812">Transmembrane</keyword>
<evidence type="ECO:0000256" key="8">
    <source>
        <dbReference type="ARBA" id="ARBA00022968"/>
    </source>
</evidence>
<sequence length="130" mass="15132">MRLFIIGTLIAFVAGKQYLRDLIGCNVQDDPLFPACRSKVKWMQANWRADYRYKENGVDGSICSIIYYLSRVERFCPCVVPNNALYPQCLNKVKWMQANWKSSLYYRNRGVDGSVCSIIEYLRRAEKVCP</sequence>
<name>A0ABM4CQK7_HYDVU</name>
<evidence type="ECO:0000256" key="1">
    <source>
        <dbReference type="ARBA" id="ARBA00004323"/>
    </source>
</evidence>
<feature type="domain" description="Glycosyltransferase family 18 catalytic" evidence="15">
    <location>
        <begin position="53"/>
        <end position="93"/>
    </location>
</feature>
<evidence type="ECO:0000256" key="12">
    <source>
        <dbReference type="ARBA" id="ARBA00023180"/>
    </source>
</evidence>
<dbReference type="Proteomes" id="UP001652625">
    <property type="component" value="Chromosome 10"/>
</dbReference>
<dbReference type="InterPro" id="IPR052105">
    <property type="entry name" value="MGAT5_Glycosyltransferase"/>
</dbReference>
<comment type="subcellular location">
    <subcellularLocation>
        <location evidence="1">Golgi apparatus membrane</location>
        <topology evidence="1">Single-pass type II membrane protein</topology>
    </subcellularLocation>
</comment>
<proteinExistence type="inferred from homology"/>
<dbReference type="EC" id="2.4.1.155" evidence="4"/>
<keyword evidence="8" id="KW-0735">Signal-anchor</keyword>
<keyword evidence="16" id="KW-1185">Reference proteome</keyword>
<keyword evidence="11" id="KW-0472">Membrane</keyword>
<evidence type="ECO:0000256" key="2">
    <source>
        <dbReference type="ARBA" id="ARBA00004922"/>
    </source>
</evidence>
<evidence type="ECO:0000256" key="14">
    <source>
        <dbReference type="SAM" id="SignalP"/>
    </source>
</evidence>
<organism evidence="16 17">
    <name type="scientific">Hydra vulgaris</name>
    <name type="common">Hydra</name>
    <name type="synonym">Hydra attenuata</name>
    <dbReference type="NCBI Taxonomy" id="6087"/>
    <lineage>
        <taxon>Eukaryota</taxon>
        <taxon>Metazoa</taxon>
        <taxon>Cnidaria</taxon>
        <taxon>Hydrozoa</taxon>
        <taxon>Hydroidolina</taxon>
        <taxon>Anthoathecata</taxon>
        <taxon>Aplanulata</taxon>
        <taxon>Hydridae</taxon>
        <taxon>Hydra</taxon>
    </lineage>
</organism>
<evidence type="ECO:0000256" key="10">
    <source>
        <dbReference type="ARBA" id="ARBA00023034"/>
    </source>
</evidence>
<keyword evidence="10" id="KW-0333">Golgi apparatus</keyword>
<protein>
    <recommendedName>
        <fullName evidence="4">alpha-1,6-mannosyl-glycoprotein 6-beta-N-acetylglucosaminyltransferase</fullName>
        <ecNumber evidence="4">2.4.1.155</ecNumber>
    </recommendedName>
</protein>
<evidence type="ECO:0000256" key="4">
    <source>
        <dbReference type="ARBA" id="ARBA00012671"/>
    </source>
</evidence>
<gene>
    <name evidence="17" type="primary">LOC136085979</name>
</gene>
<evidence type="ECO:0000313" key="16">
    <source>
        <dbReference type="Proteomes" id="UP001652625"/>
    </source>
</evidence>